<reference evidence="1 2" key="1">
    <citation type="submission" date="2019-02" db="EMBL/GenBank/DDBJ databases">
        <title>Siculibacillus lacustris gen. nov., sp. nov., a new rosette-forming bacterium isolated from a freshwater crater lake (Lake St. Ana, Romania).</title>
        <authorList>
            <person name="Felfoldi T."/>
            <person name="Marton Z."/>
            <person name="Szabo A."/>
            <person name="Mentes A."/>
            <person name="Boka K."/>
            <person name="Marialigeti K."/>
            <person name="Mathe I."/>
            <person name="Koncz M."/>
            <person name="Schumann P."/>
            <person name="Toth E."/>
        </authorList>
    </citation>
    <scope>NUCLEOTIDE SEQUENCE [LARGE SCALE GENOMIC DNA]</scope>
    <source>
        <strain evidence="1 2">SA-279</strain>
    </source>
</reference>
<gene>
    <name evidence="1" type="ORF">EYW49_01990</name>
</gene>
<dbReference type="EMBL" id="SJFN01000002">
    <property type="protein sequence ID" value="TBW40949.1"/>
    <property type="molecule type" value="Genomic_DNA"/>
</dbReference>
<evidence type="ECO:0000313" key="2">
    <source>
        <dbReference type="Proteomes" id="UP000292781"/>
    </source>
</evidence>
<comment type="caution">
    <text evidence="1">The sequence shown here is derived from an EMBL/GenBank/DDBJ whole genome shotgun (WGS) entry which is preliminary data.</text>
</comment>
<dbReference type="RefSeq" id="WP_131305428.1">
    <property type="nucleotide sequence ID" value="NZ_SJFN01000002.1"/>
</dbReference>
<organism evidence="1 2">
    <name type="scientific">Siculibacillus lacustris</name>
    <dbReference type="NCBI Taxonomy" id="1549641"/>
    <lineage>
        <taxon>Bacteria</taxon>
        <taxon>Pseudomonadati</taxon>
        <taxon>Pseudomonadota</taxon>
        <taxon>Alphaproteobacteria</taxon>
        <taxon>Hyphomicrobiales</taxon>
        <taxon>Ancalomicrobiaceae</taxon>
        <taxon>Siculibacillus</taxon>
    </lineage>
</organism>
<protein>
    <submittedName>
        <fullName evidence="1">Uncharacterized protein</fullName>
    </submittedName>
</protein>
<dbReference type="OrthoDB" id="7450573at2"/>
<sequence length="87" mass="9776">MADSIEREVELNFNAFQEKVGDLIKTDRGKFALMRNSEIIGIYDTLRDAHTTGRSFYTDGLFSVQVIETSPVNLGMFSYAVPLAQPQ</sequence>
<keyword evidence="2" id="KW-1185">Reference proteome</keyword>
<accession>A0A4Q9VZ79</accession>
<dbReference type="Proteomes" id="UP000292781">
    <property type="component" value="Unassembled WGS sequence"/>
</dbReference>
<proteinExistence type="predicted"/>
<dbReference type="AlphaFoldDB" id="A0A4Q9VZ79"/>
<name>A0A4Q9VZ79_9HYPH</name>
<evidence type="ECO:0000313" key="1">
    <source>
        <dbReference type="EMBL" id="TBW40949.1"/>
    </source>
</evidence>